<comment type="cofactor">
    <cofactor evidence="2">
        <name>Mg(2+)</name>
        <dbReference type="ChEBI" id="CHEBI:18420"/>
    </cofactor>
</comment>
<name>A0A7W2AIA0_9BACL</name>
<dbReference type="GO" id="GO:0008237">
    <property type="term" value="F:metallopeptidase activity"/>
    <property type="evidence" value="ECO:0007669"/>
    <property type="project" value="UniProtKB-KW"/>
</dbReference>
<reference evidence="10 11" key="1">
    <citation type="submission" date="2020-07" db="EMBL/GenBank/DDBJ databases">
        <authorList>
            <person name="Feng H."/>
        </authorList>
    </citation>
    <scope>NUCLEOTIDE SEQUENCE [LARGE SCALE GENOMIC DNA]</scope>
    <source>
        <strain evidence="11">s-11</strain>
    </source>
</reference>
<sequence length="409" mass="46069">MLEYDKLEKYAELAVRIGVNIQKGQTLYISAALEAAPFVRKITEVAYNDGAKNVVVDWFDDEVNRIRLLHAPEESLSNIRKGKLEDLRKDLENGAAMLTIHSPKPDYFHGVETKRITAVSRANNEAMHFARELIRQNKISWLIVAYPTTEWAKKVFPHLPEEEAMQKLWECIEKATRLDATDPVERWQEHLKKIEDRVQLLNNLRLKKLSYRAPGTALTIELPKDHLWVGAGQQNEQGVLFVPNLPTEEVFTVPLKTGVNGVVSSTRPLSYNGQMIDRFSLTFREGKVTEVRAETGEELLKSLVGLDEGAAYLGEVALVPHTSPISQLGAIFHQTLFDENASCHLALGFALPFCLRGGTGLTREELAERGINQSMVHVDFMIGSSELDIDGENWEGKTIPIFRNGDWVI</sequence>
<evidence type="ECO:0000256" key="8">
    <source>
        <dbReference type="ARBA" id="ARBA00022801"/>
    </source>
</evidence>
<comment type="cofactor">
    <cofactor evidence="1">
        <name>Co(2+)</name>
        <dbReference type="ChEBI" id="CHEBI:48828"/>
    </cofactor>
</comment>
<keyword evidence="11" id="KW-1185">Reference proteome</keyword>
<keyword evidence="9" id="KW-0482">Metalloprotease</keyword>
<evidence type="ECO:0000313" key="10">
    <source>
        <dbReference type="EMBL" id="MBA4543586.1"/>
    </source>
</evidence>
<dbReference type="GO" id="GO:0006508">
    <property type="term" value="P:proteolysis"/>
    <property type="evidence" value="ECO:0007669"/>
    <property type="project" value="UniProtKB-KW"/>
</dbReference>
<dbReference type="SUPFAM" id="SSF144052">
    <property type="entry name" value="Thermophilic metalloprotease-like"/>
    <property type="match status" value="1"/>
</dbReference>
<dbReference type="InterPro" id="IPR052170">
    <property type="entry name" value="M29_Exopeptidase"/>
</dbReference>
<evidence type="ECO:0000256" key="9">
    <source>
        <dbReference type="ARBA" id="ARBA00023049"/>
    </source>
</evidence>
<dbReference type="RefSeq" id="WP_033101554.1">
    <property type="nucleotide sequence ID" value="NZ_JACEIP010000018.1"/>
</dbReference>
<dbReference type="InterPro" id="IPR000787">
    <property type="entry name" value="Peptidase_M29"/>
</dbReference>
<keyword evidence="8" id="KW-0378">Hydrolase</keyword>
<evidence type="ECO:0000313" key="11">
    <source>
        <dbReference type="Proteomes" id="UP000530514"/>
    </source>
</evidence>
<evidence type="ECO:0000256" key="3">
    <source>
        <dbReference type="ARBA" id="ARBA00001947"/>
    </source>
</evidence>
<evidence type="ECO:0000256" key="5">
    <source>
        <dbReference type="ARBA" id="ARBA00022438"/>
    </source>
</evidence>
<keyword evidence="7" id="KW-0479">Metal-binding</keyword>
<dbReference type="GO" id="GO:0046872">
    <property type="term" value="F:metal ion binding"/>
    <property type="evidence" value="ECO:0007669"/>
    <property type="project" value="UniProtKB-KW"/>
</dbReference>
<dbReference type="AlphaFoldDB" id="A0A7W2AIA0"/>
<evidence type="ECO:0000256" key="4">
    <source>
        <dbReference type="ARBA" id="ARBA00008236"/>
    </source>
</evidence>
<dbReference type="GO" id="GO:0004177">
    <property type="term" value="F:aminopeptidase activity"/>
    <property type="evidence" value="ECO:0007669"/>
    <property type="project" value="UniProtKB-KW"/>
</dbReference>
<dbReference type="PRINTS" id="PR00919">
    <property type="entry name" value="THERMOPTASE"/>
</dbReference>
<evidence type="ECO:0000256" key="7">
    <source>
        <dbReference type="ARBA" id="ARBA00022723"/>
    </source>
</evidence>
<proteinExistence type="inferred from homology"/>
<dbReference type="Pfam" id="PF02073">
    <property type="entry name" value="Peptidase_M29"/>
    <property type="match status" value="1"/>
</dbReference>
<dbReference type="Gene3D" id="3.40.1830.10">
    <property type="entry name" value="Thermophilic metalloprotease (M29)"/>
    <property type="match status" value="1"/>
</dbReference>
<evidence type="ECO:0000256" key="1">
    <source>
        <dbReference type="ARBA" id="ARBA00001941"/>
    </source>
</evidence>
<protein>
    <submittedName>
        <fullName evidence="10">Aminopeptidase</fullName>
    </submittedName>
</protein>
<keyword evidence="6" id="KW-0645">Protease</keyword>
<gene>
    <name evidence="10" type="ORF">H1164_11860</name>
</gene>
<organism evidence="10 11">
    <name type="scientific">Thermoactinomyces daqus</name>
    <dbReference type="NCBI Taxonomy" id="1329516"/>
    <lineage>
        <taxon>Bacteria</taxon>
        <taxon>Bacillati</taxon>
        <taxon>Bacillota</taxon>
        <taxon>Bacilli</taxon>
        <taxon>Bacillales</taxon>
        <taxon>Thermoactinomycetaceae</taxon>
        <taxon>Thermoactinomyces</taxon>
    </lineage>
</organism>
<dbReference type="Proteomes" id="UP000530514">
    <property type="component" value="Unassembled WGS sequence"/>
</dbReference>
<dbReference type="EMBL" id="JACEIP010000018">
    <property type="protein sequence ID" value="MBA4543586.1"/>
    <property type="molecule type" value="Genomic_DNA"/>
</dbReference>
<comment type="similarity">
    <text evidence="4">Belongs to the peptidase M29 family.</text>
</comment>
<dbReference type="InterPro" id="IPR035097">
    <property type="entry name" value="M29_N-terminal"/>
</dbReference>
<dbReference type="PANTHER" id="PTHR34448:SF3">
    <property type="entry name" value="AMINOPEPTIDASE AMPS"/>
    <property type="match status" value="1"/>
</dbReference>
<evidence type="ECO:0000256" key="2">
    <source>
        <dbReference type="ARBA" id="ARBA00001946"/>
    </source>
</evidence>
<dbReference type="PANTHER" id="PTHR34448">
    <property type="entry name" value="AMINOPEPTIDASE"/>
    <property type="match status" value="1"/>
</dbReference>
<accession>A0A7W2AIA0</accession>
<evidence type="ECO:0000256" key="6">
    <source>
        <dbReference type="ARBA" id="ARBA00022670"/>
    </source>
</evidence>
<comment type="cofactor">
    <cofactor evidence="3">
        <name>Zn(2+)</name>
        <dbReference type="ChEBI" id="CHEBI:29105"/>
    </cofactor>
</comment>
<keyword evidence="5 10" id="KW-0031">Aminopeptidase</keyword>
<comment type="caution">
    <text evidence="10">The sequence shown here is derived from an EMBL/GenBank/DDBJ whole genome shotgun (WGS) entry which is preliminary data.</text>
</comment>
<dbReference type="OrthoDB" id="9803993at2"/>